<protein>
    <submittedName>
        <fullName evidence="1">Uncharacterized protein</fullName>
    </submittedName>
</protein>
<dbReference type="AlphaFoldDB" id="A0A364K651"/>
<dbReference type="Proteomes" id="UP000251213">
    <property type="component" value="Unassembled WGS sequence"/>
</dbReference>
<keyword evidence="2" id="KW-1185">Reference proteome</keyword>
<dbReference type="EMBL" id="QJKK01000003">
    <property type="protein sequence ID" value="RAL25748.1"/>
    <property type="molecule type" value="Genomic_DNA"/>
</dbReference>
<organism evidence="1 2">
    <name type="scientific">Thermoflavimicrobium daqui</name>
    <dbReference type="NCBI Taxonomy" id="2137476"/>
    <lineage>
        <taxon>Bacteria</taxon>
        <taxon>Bacillati</taxon>
        <taxon>Bacillota</taxon>
        <taxon>Bacilli</taxon>
        <taxon>Bacillales</taxon>
        <taxon>Thermoactinomycetaceae</taxon>
        <taxon>Thermoflavimicrobium</taxon>
    </lineage>
</organism>
<proteinExistence type="predicted"/>
<comment type="caution">
    <text evidence="1">The sequence shown here is derived from an EMBL/GenBank/DDBJ whole genome shotgun (WGS) entry which is preliminary data.</text>
</comment>
<reference evidence="1 2" key="1">
    <citation type="submission" date="2018-06" db="EMBL/GenBank/DDBJ databases">
        <title>Thermoflavimicrobium daqus sp. nov., a thermophilic microbe isolated from Moutai-flavour Daqu.</title>
        <authorList>
            <person name="Wang X."/>
            <person name="Zhou H."/>
        </authorList>
    </citation>
    <scope>NUCLEOTIDE SEQUENCE [LARGE SCALE GENOMIC DNA]</scope>
    <source>
        <strain evidence="1 2">FBKL4.011</strain>
    </source>
</reference>
<name>A0A364K651_9BACL</name>
<accession>A0A364K651</accession>
<gene>
    <name evidence="1" type="ORF">DL897_06640</name>
</gene>
<evidence type="ECO:0000313" key="2">
    <source>
        <dbReference type="Proteomes" id="UP000251213"/>
    </source>
</evidence>
<reference evidence="1 2" key="2">
    <citation type="submission" date="2018-06" db="EMBL/GenBank/DDBJ databases">
        <authorList>
            <person name="Zhirakovskaya E."/>
        </authorList>
    </citation>
    <scope>NUCLEOTIDE SEQUENCE [LARGE SCALE GENOMIC DNA]</scope>
    <source>
        <strain evidence="1 2">FBKL4.011</strain>
    </source>
</reference>
<evidence type="ECO:0000313" key="1">
    <source>
        <dbReference type="EMBL" id="RAL25748.1"/>
    </source>
</evidence>
<sequence length="180" mass="21866">MVERATQQIIYHYYSLPCKRRTSLNLLHLISRYWPKEYQAFESATHMVETTAKIVDHLLFFLPDQRITNPIVLYEPMRVWSNALQLHVQFTFDLVERSKDHFIIKRFIIHEDPYILETYKYMLIYLCHEVFNDWPDHIEFIHLLTGKKIDISTTEMNVQQAIHYLSLIKDSQSRKRLYHH</sequence>